<feature type="transmembrane region" description="Helical" evidence="2">
    <location>
        <begin position="111"/>
        <end position="130"/>
    </location>
</feature>
<keyword evidence="4" id="KW-1185">Reference proteome</keyword>
<feature type="transmembrane region" description="Helical" evidence="2">
    <location>
        <begin position="72"/>
        <end position="91"/>
    </location>
</feature>
<accession>A0AAD9D8S0</accession>
<feature type="compositionally biased region" description="Acidic residues" evidence="1">
    <location>
        <begin position="974"/>
        <end position="986"/>
    </location>
</feature>
<protein>
    <submittedName>
        <fullName evidence="3">Uncharacterized protein</fullName>
    </submittedName>
</protein>
<feature type="region of interest" description="Disordered" evidence="1">
    <location>
        <begin position="450"/>
        <end position="482"/>
    </location>
</feature>
<evidence type="ECO:0000313" key="4">
    <source>
        <dbReference type="Proteomes" id="UP001224775"/>
    </source>
</evidence>
<sequence>MVGNDLYRTTLFPHHDISNHRFLGASEGMVLDYTVLAVVIFTLALILVIEVGRHKLDVWASGNPFFKTVLELMYRELTTLGMVECVIYLLHKYWEDFDLNYEVVFIDIHFMLFYTAVINAVQSSLVRVLTTRLTNKQWTMTEDIDIYHYVAIRKEFDRLEEQCQLDKSIPASVQDSVSGNGFFPENQKYFRSMFDSIAFRIRNPYLSSRKKALIVPVRFHELRSHFIESNNLPQKFKVSPYLNLSLTSVLLEFVHISPAAWILLMASTNILYFLSGAILDATGYTGSVTSFMIAVFFSVCTLFAVLQFLITLKMKSIFSHIINTKTWTARATVVDESMEEQRSREQLNLFWGGAPHYIIVATQYCQFGYAIGLAVIAVYNKELAKGDWVATMLFVWLASYGVFLFLVNRMMPWYTLCTSMGQLVNKERLHQTLAKLRLKEELRKKEAIHEEMKAEEEMERRKKEEQAKAEQSSKAANQVHSKSSLLGITGSAPHLSDAAADKLVSVEEDQAFQQPPLVDNVDGQNNANQSSNRMTPSQPTTEERRKERRRLRKSQSENVAMMRSMTKDDFSALDIAMPRQRRSIANTSVTAAHITMPLSAPQRETMEQETQQTEGLTDHPKEQLTATNIKNRHGCSDNTAYDEFLAVLDPPPAAAAPSSSTMTQPMSDEEDPEKRNNEDNGENTIPRQDGNNNDEVQDESPRSILFNDHAALKEHLSPIKSEEEDPEERNNDDNEVSTPLRQNGIQNESPSKVILPPPTILSTPKDDFWIPSGRRSSREDSDVAAPHGTIDASEILDRKQQRRRRRNVKSQSEGVAFMRSTLADTDNVKKASLASVCELGGDAQLETLAGLAKLSTKDLPEIPPFEAQQQPKSPQRFPSEKRRRPRPRHRSASDGVAAMAGDYESLKLNFTKTLLVSNEENQPTKPTPDTSLDKDQDQDKPSNRVSFAMFHNSPSASKALSIPTDRLSSIDSAASDDGDSDIDDVPDALPGDISVTPSKHMFTRPRIDLASFLESAKYRAASFLYGPMICLFMIGRVEVFNIKSGVLNNQRNTYHMPLKHSFFVECSWYCLMMLEMCFVFTYFVRQACLNVGKGYATMKSVTAAGWGFLINVLCLLLLLIAEKQRCCYPSSPDGQSHEDGKSYEEMIRSLGAAEEAYGSTNSYESYYPSDETDKCTCMKFGSRLYGGLGNIEPFTFLIVLSPLRFLFASYTLRLFGYRRVKHDQVSHASDQNHGSHDAFDMKTKARELWLSTVGAHSDVAIKFGIFSGQFLQCMLGIEISDEEVEEPSADMTDKDVGSSQPSNEPSIQNNAERELLSLTSLDSTSDTPKQPHQRRTAYDFDSFGVVFDDFSYPSSRLIRRMRRCERRLLPFLDEWQVVDVVLTNHEIVLFDVYEESDYDISGQEFNLSTNGGKGLRLCDVAKGRKILSQFDLDDIDFVDIEHRLATVSDSTNDVESGHEQLLEFWQGGNDHIDGYRSHKMDLRWCNVNEDRLKVHFKSGGGTTLFMRFTVDLKEMERRKLELHAGEELSDIGRQAKVWCRSIAHLRGANNLTRQSLPHFNDDHEMDDFIELCPREEEAQEGRLKTLLRRNTSFAFDEQTLARINGTD</sequence>
<reference evidence="3" key="1">
    <citation type="submission" date="2023-06" db="EMBL/GenBank/DDBJ databases">
        <title>Survivors Of The Sea: Transcriptome response of Skeletonema marinoi to long-term dormancy.</title>
        <authorList>
            <person name="Pinder M.I.M."/>
            <person name="Kourtchenko O."/>
            <person name="Robertson E.K."/>
            <person name="Larsson T."/>
            <person name="Maumus F."/>
            <person name="Osuna-Cruz C.M."/>
            <person name="Vancaester E."/>
            <person name="Stenow R."/>
            <person name="Vandepoele K."/>
            <person name="Ploug H."/>
            <person name="Bruchert V."/>
            <person name="Godhe A."/>
            <person name="Topel M."/>
        </authorList>
    </citation>
    <scope>NUCLEOTIDE SEQUENCE</scope>
    <source>
        <strain evidence="3">R05AC</strain>
    </source>
</reference>
<feature type="compositionally biased region" description="Polar residues" evidence="1">
    <location>
        <begin position="916"/>
        <end position="930"/>
    </location>
</feature>
<feature type="compositionally biased region" description="Basic residues" evidence="1">
    <location>
        <begin position="881"/>
        <end position="890"/>
    </location>
</feature>
<feature type="compositionally biased region" description="Basic and acidic residues" evidence="1">
    <location>
        <begin position="458"/>
        <end position="468"/>
    </location>
</feature>
<evidence type="ECO:0000256" key="1">
    <source>
        <dbReference type="SAM" id="MobiDB-lite"/>
    </source>
</evidence>
<feature type="compositionally biased region" description="Polar residues" evidence="1">
    <location>
        <begin position="522"/>
        <end position="540"/>
    </location>
</feature>
<feature type="transmembrane region" description="Helical" evidence="2">
    <location>
        <begin position="1062"/>
        <end position="1083"/>
    </location>
</feature>
<feature type="region of interest" description="Disordered" evidence="1">
    <location>
        <begin position="512"/>
        <end position="556"/>
    </location>
</feature>
<feature type="compositionally biased region" description="Polar residues" evidence="1">
    <location>
        <begin position="682"/>
        <end position="694"/>
    </location>
</feature>
<dbReference type="Proteomes" id="UP001224775">
    <property type="component" value="Unassembled WGS sequence"/>
</dbReference>
<feature type="region of interest" description="Disordered" evidence="1">
    <location>
        <begin position="969"/>
        <end position="991"/>
    </location>
</feature>
<gene>
    <name evidence="3" type="ORF">QTG54_012470</name>
</gene>
<evidence type="ECO:0000313" key="3">
    <source>
        <dbReference type="EMBL" id="KAK1737025.1"/>
    </source>
</evidence>
<comment type="caution">
    <text evidence="3">The sequence shown here is derived from an EMBL/GenBank/DDBJ whole genome shotgun (WGS) entry which is preliminary data.</text>
</comment>
<feature type="compositionally biased region" description="Basic and acidic residues" evidence="1">
    <location>
        <begin position="710"/>
        <end position="721"/>
    </location>
</feature>
<feature type="compositionally biased region" description="Polar residues" evidence="1">
    <location>
        <begin position="1297"/>
        <end position="1308"/>
    </location>
</feature>
<feature type="region of interest" description="Disordered" evidence="1">
    <location>
        <begin position="1284"/>
        <end position="1308"/>
    </location>
</feature>
<organism evidence="3 4">
    <name type="scientific">Skeletonema marinoi</name>
    <dbReference type="NCBI Taxonomy" id="267567"/>
    <lineage>
        <taxon>Eukaryota</taxon>
        <taxon>Sar</taxon>
        <taxon>Stramenopiles</taxon>
        <taxon>Ochrophyta</taxon>
        <taxon>Bacillariophyta</taxon>
        <taxon>Coscinodiscophyceae</taxon>
        <taxon>Thalassiosirophycidae</taxon>
        <taxon>Thalassiosirales</taxon>
        <taxon>Skeletonemataceae</taxon>
        <taxon>Skeletonema</taxon>
        <taxon>Skeletonema marinoi-dohrnii complex</taxon>
    </lineage>
</organism>
<feature type="region of interest" description="Disordered" evidence="1">
    <location>
        <begin position="595"/>
        <end position="622"/>
    </location>
</feature>
<feature type="transmembrane region" description="Helical" evidence="2">
    <location>
        <begin position="388"/>
        <end position="407"/>
    </location>
</feature>
<feature type="transmembrane region" description="Helical" evidence="2">
    <location>
        <begin position="30"/>
        <end position="51"/>
    </location>
</feature>
<proteinExistence type="predicted"/>
<feature type="transmembrane region" description="Helical" evidence="2">
    <location>
        <begin position="1103"/>
        <end position="1121"/>
    </location>
</feature>
<feature type="compositionally biased region" description="Polar residues" evidence="1">
    <location>
        <begin position="736"/>
        <end position="750"/>
    </location>
</feature>
<name>A0AAD9D8S0_9STRA</name>
<evidence type="ECO:0000256" key="2">
    <source>
        <dbReference type="SAM" id="Phobius"/>
    </source>
</evidence>
<keyword evidence="2" id="KW-0472">Membrane</keyword>
<feature type="region of interest" description="Disordered" evidence="1">
    <location>
        <begin position="650"/>
        <end position="812"/>
    </location>
</feature>
<feature type="region of interest" description="Disordered" evidence="1">
    <location>
        <begin position="916"/>
        <end position="942"/>
    </location>
</feature>
<feature type="compositionally biased region" description="Basic and acidic residues" evidence="1">
    <location>
        <begin position="931"/>
        <end position="942"/>
    </location>
</feature>
<feature type="transmembrane region" description="Helical" evidence="2">
    <location>
        <begin position="291"/>
        <end position="312"/>
    </location>
</feature>
<keyword evidence="2" id="KW-0812">Transmembrane</keyword>
<dbReference type="EMBL" id="JATAAI010000027">
    <property type="protein sequence ID" value="KAK1737025.1"/>
    <property type="molecule type" value="Genomic_DNA"/>
</dbReference>
<feature type="transmembrane region" description="Helical" evidence="2">
    <location>
        <begin position="1023"/>
        <end position="1042"/>
    </location>
</feature>
<feature type="region of interest" description="Disordered" evidence="1">
    <location>
        <begin position="861"/>
        <end position="899"/>
    </location>
</feature>
<keyword evidence="2" id="KW-1133">Transmembrane helix</keyword>
<feature type="transmembrane region" description="Helical" evidence="2">
    <location>
        <begin position="349"/>
        <end position="376"/>
    </location>
</feature>